<dbReference type="RefSeq" id="WP_138209516.1">
    <property type="nucleotide sequence ID" value="NZ_CBCRUQ010000001.1"/>
</dbReference>
<feature type="coiled-coil region" evidence="4">
    <location>
        <begin position="33"/>
        <end position="60"/>
    </location>
</feature>
<dbReference type="PANTHER" id="PTHR44196:SF2">
    <property type="entry name" value="SHORT-CHAIN DEHYDROGENASE-RELATED"/>
    <property type="match status" value="1"/>
</dbReference>
<gene>
    <name evidence="5" type="primary">ydfG</name>
    <name evidence="5" type="ORF">NCTC503_00794</name>
</gene>
<dbReference type="KEGG" id="hhw:NCTC503_00794"/>
<keyword evidence="2 5" id="KW-0560">Oxidoreductase</keyword>
<dbReference type="PANTHER" id="PTHR44196">
    <property type="entry name" value="DEHYDROGENASE/REDUCTASE SDR FAMILY MEMBER 7B"/>
    <property type="match status" value="1"/>
</dbReference>
<dbReference type="PRINTS" id="PR00081">
    <property type="entry name" value="GDHRDH"/>
</dbReference>
<protein>
    <submittedName>
        <fullName evidence="5">Oxidoreductase, short-chain dehydrogenase/reductase</fullName>
        <ecNumber evidence="5">1.1.1.-</ecNumber>
    </submittedName>
</protein>
<dbReference type="EMBL" id="LR590481">
    <property type="protein sequence ID" value="VTQ85623.1"/>
    <property type="molecule type" value="Genomic_DNA"/>
</dbReference>
<dbReference type="Gene3D" id="3.40.50.720">
    <property type="entry name" value="NAD(P)-binding Rossmann-like Domain"/>
    <property type="match status" value="1"/>
</dbReference>
<accession>A0A4U9R6B6</accession>
<sequence length="257" mass="29024">MENKFTIITGATSGIGYEFAKIFALNNHNLILHGRNEKQLKKLKEELELHNIKVITYKADFTVKEDVENFAKYIIREKINVEYLVNNAGVGSFGEFHNISSERDLAIIDVNIMALTYLTKLLLPLMIERRYGGILNISSTAAFSPGPYMNVYYASKSYVLSFSKALSEELRGTGIYVSILCPGATDTNFQKRAKVERGEKLGNKLMSKEKVAQYGYRGFMNKRKVIVPGINNKLLVIMSKIIPDAILVKVIRRVNKS</sequence>
<dbReference type="PRINTS" id="PR00080">
    <property type="entry name" value="SDRFAMILY"/>
</dbReference>
<dbReference type="Proteomes" id="UP000308489">
    <property type="component" value="Chromosome 1"/>
</dbReference>
<dbReference type="GO" id="GO:0016020">
    <property type="term" value="C:membrane"/>
    <property type="evidence" value="ECO:0007669"/>
    <property type="project" value="TreeGrafter"/>
</dbReference>
<evidence type="ECO:0000313" key="6">
    <source>
        <dbReference type="Proteomes" id="UP000308489"/>
    </source>
</evidence>
<name>A0A4U9R6B6_HATHI</name>
<dbReference type="InterPro" id="IPR036291">
    <property type="entry name" value="NAD(P)-bd_dom_sf"/>
</dbReference>
<evidence type="ECO:0000256" key="3">
    <source>
        <dbReference type="RuleBase" id="RU000363"/>
    </source>
</evidence>
<evidence type="ECO:0000256" key="4">
    <source>
        <dbReference type="SAM" id="Coils"/>
    </source>
</evidence>
<dbReference type="PIRSF" id="PIRSF000126">
    <property type="entry name" value="11-beta-HSD1"/>
    <property type="match status" value="1"/>
</dbReference>
<reference evidence="5 6" key="1">
    <citation type="submission" date="2019-05" db="EMBL/GenBank/DDBJ databases">
        <authorList>
            <consortium name="Pathogen Informatics"/>
        </authorList>
    </citation>
    <scope>NUCLEOTIDE SEQUENCE [LARGE SCALE GENOMIC DNA]</scope>
    <source>
        <strain evidence="5 6">NCTC503</strain>
    </source>
</reference>
<dbReference type="GO" id="GO:0016491">
    <property type="term" value="F:oxidoreductase activity"/>
    <property type="evidence" value="ECO:0007669"/>
    <property type="project" value="UniProtKB-KW"/>
</dbReference>
<keyword evidence="6" id="KW-1185">Reference proteome</keyword>
<dbReference type="Pfam" id="PF00106">
    <property type="entry name" value="adh_short"/>
    <property type="match status" value="1"/>
</dbReference>
<dbReference type="AlphaFoldDB" id="A0A4U9R6B6"/>
<dbReference type="InterPro" id="IPR002347">
    <property type="entry name" value="SDR_fam"/>
</dbReference>
<evidence type="ECO:0000256" key="1">
    <source>
        <dbReference type="ARBA" id="ARBA00006484"/>
    </source>
</evidence>
<dbReference type="SUPFAM" id="SSF51735">
    <property type="entry name" value="NAD(P)-binding Rossmann-fold domains"/>
    <property type="match status" value="1"/>
</dbReference>
<dbReference type="EC" id="1.1.1.-" evidence="5"/>
<dbReference type="OrthoDB" id="9808814at2"/>
<dbReference type="CDD" id="cd05233">
    <property type="entry name" value="SDR_c"/>
    <property type="match status" value="1"/>
</dbReference>
<evidence type="ECO:0000313" key="5">
    <source>
        <dbReference type="EMBL" id="VTQ85623.1"/>
    </source>
</evidence>
<keyword evidence="4" id="KW-0175">Coiled coil</keyword>
<evidence type="ECO:0000256" key="2">
    <source>
        <dbReference type="ARBA" id="ARBA00023002"/>
    </source>
</evidence>
<comment type="similarity">
    <text evidence="1 3">Belongs to the short-chain dehydrogenases/reductases (SDR) family.</text>
</comment>
<proteinExistence type="inferred from homology"/>
<organism evidence="5 6">
    <name type="scientific">Hathewaya histolytica</name>
    <name type="common">Clostridium histolyticum</name>
    <dbReference type="NCBI Taxonomy" id="1498"/>
    <lineage>
        <taxon>Bacteria</taxon>
        <taxon>Bacillati</taxon>
        <taxon>Bacillota</taxon>
        <taxon>Clostridia</taxon>
        <taxon>Eubacteriales</taxon>
        <taxon>Clostridiaceae</taxon>
        <taxon>Hathewaya</taxon>
    </lineage>
</organism>